<name>A0A8T2PAF1_9TELE</name>
<reference evidence="2" key="1">
    <citation type="thesis" date="2021" institute="BYU ScholarsArchive" country="Provo, UT, USA">
        <title>Applications of and Algorithms for Genome Assembly and Genomic Analyses with an Emphasis on Marine Teleosts.</title>
        <authorList>
            <person name="Pickett B.D."/>
        </authorList>
    </citation>
    <scope>NUCLEOTIDE SEQUENCE</scope>
    <source>
        <strain evidence="2">HI-2016</strain>
    </source>
</reference>
<evidence type="ECO:0000313" key="2">
    <source>
        <dbReference type="EMBL" id="KAG9348940.1"/>
    </source>
</evidence>
<dbReference type="Proteomes" id="UP000824540">
    <property type="component" value="Unassembled WGS sequence"/>
</dbReference>
<feature type="non-terminal residue" evidence="2">
    <location>
        <position position="1"/>
    </location>
</feature>
<dbReference type="AlphaFoldDB" id="A0A8T2PAF1"/>
<comment type="caution">
    <text evidence="2">The sequence shown here is derived from an EMBL/GenBank/DDBJ whole genome shotgun (WGS) entry which is preliminary data.</text>
</comment>
<gene>
    <name evidence="2" type="ORF">JZ751_029257</name>
</gene>
<evidence type="ECO:0000313" key="3">
    <source>
        <dbReference type="Proteomes" id="UP000824540"/>
    </source>
</evidence>
<feature type="compositionally biased region" description="Low complexity" evidence="1">
    <location>
        <begin position="11"/>
        <end position="32"/>
    </location>
</feature>
<feature type="non-terminal residue" evidence="2">
    <location>
        <position position="133"/>
    </location>
</feature>
<protein>
    <submittedName>
        <fullName evidence="2">Uncharacterized protein</fullName>
    </submittedName>
</protein>
<dbReference type="EMBL" id="JAFBMS010000010">
    <property type="protein sequence ID" value="KAG9348940.1"/>
    <property type="molecule type" value="Genomic_DNA"/>
</dbReference>
<organism evidence="2 3">
    <name type="scientific">Albula glossodonta</name>
    <name type="common">roundjaw bonefish</name>
    <dbReference type="NCBI Taxonomy" id="121402"/>
    <lineage>
        <taxon>Eukaryota</taxon>
        <taxon>Metazoa</taxon>
        <taxon>Chordata</taxon>
        <taxon>Craniata</taxon>
        <taxon>Vertebrata</taxon>
        <taxon>Euteleostomi</taxon>
        <taxon>Actinopterygii</taxon>
        <taxon>Neopterygii</taxon>
        <taxon>Teleostei</taxon>
        <taxon>Albuliformes</taxon>
        <taxon>Albulidae</taxon>
        <taxon>Albula</taxon>
    </lineage>
</organism>
<evidence type="ECO:0000256" key="1">
    <source>
        <dbReference type="SAM" id="MobiDB-lite"/>
    </source>
</evidence>
<sequence length="133" mass="14311">RQSFGEESHRSSNSALSSSLGLGLSSQSQTPLPSQPSTPCPALGSHHAKQSRESPAPPAADRLEALAQALLLALEQHQGRQQEIQTCIKALSRCNINDDGQVEQRGMTTQHQVALEDLQKLTPPTANQPNQDK</sequence>
<feature type="region of interest" description="Disordered" evidence="1">
    <location>
        <begin position="1"/>
        <end position="62"/>
    </location>
</feature>
<accession>A0A8T2PAF1</accession>
<proteinExistence type="predicted"/>
<feature type="compositionally biased region" description="Basic and acidic residues" evidence="1">
    <location>
        <begin position="1"/>
        <end position="10"/>
    </location>
</feature>
<keyword evidence="3" id="KW-1185">Reference proteome</keyword>